<evidence type="ECO:0000313" key="3">
    <source>
        <dbReference type="EMBL" id="OAP55578.1"/>
    </source>
</evidence>
<keyword evidence="2" id="KW-0732">Signal</keyword>
<dbReference type="EMBL" id="LVYI01000011">
    <property type="protein sequence ID" value="OAP55578.1"/>
    <property type="molecule type" value="Genomic_DNA"/>
</dbReference>
<evidence type="ECO:0000256" key="1">
    <source>
        <dbReference type="SAM" id="MobiDB-lite"/>
    </source>
</evidence>
<organism evidence="3 4">
    <name type="scientific">Fonsecaea erecta</name>
    <dbReference type="NCBI Taxonomy" id="1367422"/>
    <lineage>
        <taxon>Eukaryota</taxon>
        <taxon>Fungi</taxon>
        <taxon>Dikarya</taxon>
        <taxon>Ascomycota</taxon>
        <taxon>Pezizomycotina</taxon>
        <taxon>Eurotiomycetes</taxon>
        <taxon>Chaetothyriomycetidae</taxon>
        <taxon>Chaetothyriales</taxon>
        <taxon>Herpotrichiellaceae</taxon>
        <taxon>Fonsecaea</taxon>
    </lineage>
</organism>
<dbReference type="AlphaFoldDB" id="A0A178Z721"/>
<keyword evidence="4" id="KW-1185">Reference proteome</keyword>
<dbReference type="OrthoDB" id="4160715at2759"/>
<feature type="region of interest" description="Disordered" evidence="1">
    <location>
        <begin position="212"/>
        <end position="272"/>
    </location>
</feature>
<name>A0A178Z721_9EURO</name>
<dbReference type="Proteomes" id="UP000078343">
    <property type="component" value="Unassembled WGS sequence"/>
</dbReference>
<feature type="chain" id="PRO_5008098300" evidence="2">
    <location>
        <begin position="24"/>
        <end position="293"/>
    </location>
</feature>
<comment type="caution">
    <text evidence="3">The sequence shown here is derived from an EMBL/GenBank/DDBJ whole genome shotgun (WGS) entry which is preliminary data.</text>
</comment>
<dbReference type="GeneID" id="30014719"/>
<feature type="compositionally biased region" description="Polar residues" evidence="1">
    <location>
        <begin position="116"/>
        <end position="130"/>
    </location>
</feature>
<feature type="signal peptide" evidence="2">
    <location>
        <begin position="1"/>
        <end position="23"/>
    </location>
</feature>
<feature type="region of interest" description="Disordered" evidence="1">
    <location>
        <begin position="95"/>
        <end position="161"/>
    </location>
</feature>
<sequence length="293" mass="30756">MVPLSLFGMMAATLALIIRLGSALPIPDPILPKITIRHDFPLQAPRETGAAADVHVARETGTHGKRWQYSLSDDIRIAPTSTHTMLMPTRYIQSQRLQRGAKEHRPRPRFYPFDTGNVTNANDPQITQVLSPSPGPGNGTNGIDLSSPSSQNSSSVESSDMQASTVIGTATALSSATFVSDIVTDSSPPVLSADSTLTAAAWVRTLPPTTALSTPAPPVPEPQPNLVTQSWYSGTTSPSAAETSSPGKSGNADCPFQSGTPPTPSDADMTPDPSFPVIVTIFPITTTTSAVVV</sequence>
<proteinExistence type="predicted"/>
<accession>A0A178Z721</accession>
<protein>
    <submittedName>
        <fullName evidence="3">Uncharacterized protein</fullName>
    </submittedName>
</protein>
<evidence type="ECO:0000313" key="4">
    <source>
        <dbReference type="Proteomes" id="UP000078343"/>
    </source>
</evidence>
<evidence type="ECO:0000256" key="2">
    <source>
        <dbReference type="SAM" id="SignalP"/>
    </source>
</evidence>
<reference evidence="3 4" key="1">
    <citation type="submission" date="2016-04" db="EMBL/GenBank/DDBJ databases">
        <title>Draft genome of Fonsecaea erecta CBS 125763.</title>
        <authorList>
            <person name="Weiss V.A."/>
            <person name="Vicente V.A."/>
            <person name="Raittz R.T."/>
            <person name="Moreno L.F."/>
            <person name="De Souza E.M."/>
            <person name="Pedrosa F.O."/>
            <person name="Steffens M.B."/>
            <person name="Faoro H."/>
            <person name="Tadra-Sfeir M.Z."/>
            <person name="Najafzadeh M.J."/>
            <person name="Felipe M.S."/>
            <person name="Teixeira M."/>
            <person name="Sun J."/>
            <person name="Xi L."/>
            <person name="Gomes R."/>
            <person name="De Azevedo C.M."/>
            <person name="Salgado C.G."/>
            <person name="Da Silva M.B."/>
            <person name="Nascimento M.F."/>
            <person name="Queiroz-Telles F."/>
            <person name="Attili D.S."/>
            <person name="Gorbushina A."/>
        </authorList>
    </citation>
    <scope>NUCLEOTIDE SEQUENCE [LARGE SCALE GENOMIC DNA]</scope>
    <source>
        <strain evidence="3 4">CBS 125763</strain>
    </source>
</reference>
<feature type="compositionally biased region" description="Low complexity" evidence="1">
    <location>
        <begin position="233"/>
        <end position="247"/>
    </location>
</feature>
<gene>
    <name evidence="3" type="ORF">AYL99_10551</name>
</gene>
<dbReference type="RefSeq" id="XP_018688945.1">
    <property type="nucleotide sequence ID" value="XM_018842057.1"/>
</dbReference>
<feature type="compositionally biased region" description="Low complexity" evidence="1">
    <location>
        <begin position="146"/>
        <end position="159"/>
    </location>
</feature>